<protein>
    <submittedName>
        <fullName evidence="1">Uncharacterized protein</fullName>
    </submittedName>
</protein>
<comment type="caution">
    <text evidence="1">The sequence shown here is derived from an EMBL/GenBank/DDBJ whole genome shotgun (WGS) entry which is preliminary data.</text>
</comment>
<reference evidence="1" key="2">
    <citation type="submission" date="2021-08" db="EMBL/GenBank/DDBJ databases">
        <authorList>
            <person name="Gostincar C."/>
            <person name="Sun X."/>
            <person name="Song Z."/>
            <person name="Gunde-Cimerman N."/>
        </authorList>
    </citation>
    <scope>NUCLEOTIDE SEQUENCE</scope>
    <source>
        <strain evidence="1">EXF-9298</strain>
    </source>
</reference>
<sequence length="83" mass="8609">MLSVAPSSKPLQLSLAPPQLQLPSLIVRTSTIPHLVAVNTTNPSSTSSVPSSLAPLPPTRLLSPIFALSSLTSLQLTPTNLLS</sequence>
<dbReference type="AlphaFoldDB" id="A0A9P8K1U3"/>
<accession>A0A9P8K1U3</accession>
<proteinExistence type="predicted"/>
<evidence type="ECO:0000313" key="2">
    <source>
        <dbReference type="Proteomes" id="UP000729357"/>
    </source>
</evidence>
<name>A0A9P8K1U3_AURME</name>
<dbReference type="Proteomes" id="UP000729357">
    <property type="component" value="Unassembled WGS sequence"/>
</dbReference>
<keyword evidence="2" id="KW-1185">Reference proteome</keyword>
<dbReference type="EMBL" id="JAHFXS010000001">
    <property type="protein sequence ID" value="KAG9991732.1"/>
    <property type="molecule type" value="Genomic_DNA"/>
</dbReference>
<evidence type="ECO:0000313" key="1">
    <source>
        <dbReference type="EMBL" id="KAG9991732.1"/>
    </source>
</evidence>
<feature type="non-terminal residue" evidence="1">
    <location>
        <position position="83"/>
    </location>
</feature>
<organism evidence="1 2">
    <name type="scientific">Aureobasidium melanogenum</name>
    <name type="common">Aureobasidium pullulans var. melanogenum</name>
    <dbReference type="NCBI Taxonomy" id="46634"/>
    <lineage>
        <taxon>Eukaryota</taxon>
        <taxon>Fungi</taxon>
        <taxon>Dikarya</taxon>
        <taxon>Ascomycota</taxon>
        <taxon>Pezizomycotina</taxon>
        <taxon>Dothideomycetes</taxon>
        <taxon>Dothideomycetidae</taxon>
        <taxon>Dothideales</taxon>
        <taxon>Saccotheciaceae</taxon>
        <taxon>Aureobasidium</taxon>
    </lineage>
</organism>
<gene>
    <name evidence="1" type="ORF">KCU98_g101</name>
</gene>
<reference evidence="1" key="1">
    <citation type="journal article" date="2021" name="J Fungi (Basel)">
        <title>Virulence traits and population genomics of the black yeast Aureobasidium melanogenum.</title>
        <authorList>
            <person name="Cernosa A."/>
            <person name="Sun X."/>
            <person name="Gostincar C."/>
            <person name="Fang C."/>
            <person name="Gunde-Cimerman N."/>
            <person name="Song Z."/>
        </authorList>
    </citation>
    <scope>NUCLEOTIDE SEQUENCE</scope>
    <source>
        <strain evidence="1">EXF-9298</strain>
    </source>
</reference>